<dbReference type="Proteomes" id="UP000288216">
    <property type="component" value="Unassembled WGS sequence"/>
</dbReference>
<feature type="region of interest" description="Disordered" evidence="1">
    <location>
        <begin position="37"/>
        <end position="74"/>
    </location>
</feature>
<proteinExistence type="predicted"/>
<protein>
    <submittedName>
        <fullName evidence="2">Uncharacterized protein</fullName>
    </submittedName>
</protein>
<gene>
    <name evidence="2" type="ORF">scyTo_0009229</name>
</gene>
<evidence type="ECO:0000313" key="3">
    <source>
        <dbReference type="Proteomes" id="UP000288216"/>
    </source>
</evidence>
<dbReference type="AlphaFoldDB" id="A0A401NIR6"/>
<evidence type="ECO:0000313" key="2">
    <source>
        <dbReference type="EMBL" id="GCB60758.1"/>
    </source>
</evidence>
<comment type="caution">
    <text evidence="2">The sequence shown here is derived from an EMBL/GenBank/DDBJ whole genome shotgun (WGS) entry which is preliminary data.</text>
</comment>
<sequence length="99" mass="10983">MQTFWGEIEYNTRQVHLKHLIIDEKKSMELIAKQSSALGDGGASSMHQSEAGRCTASDTEQGLMASGDDSPYQKPKQLGNYITRLVDTAFITQGQNLDY</sequence>
<name>A0A401NIR6_SCYTO</name>
<organism evidence="2 3">
    <name type="scientific">Scyliorhinus torazame</name>
    <name type="common">Cloudy catshark</name>
    <name type="synonym">Catulus torazame</name>
    <dbReference type="NCBI Taxonomy" id="75743"/>
    <lineage>
        <taxon>Eukaryota</taxon>
        <taxon>Metazoa</taxon>
        <taxon>Chordata</taxon>
        <taxon>Craniata</taxon>
        <taxon>Vertebrata</taxon>
        <taxon>Chondrichthyes</taxon>
        <taxon>Elasmobranchii</taxon>
        <taxon>Galeomorphii</taxon>
        <taxon>Galeoidea</taxon>
        <taxon>Carcharhiniformes</taxon>
        <taxon>Scyliorhinidae</taxon>
        <taxon>Scyliorhinus</taxon>
    </lineage>
</organism>
<keyword evidence="3" id="KW-1185">Reference proteome</keyword>
<evidence type="ECO:0000256" key="1">
    <source>
        <dbReference type="SAM" id="MobiDB-lite"/>
    </source>
</evidence>
<reference evidence="2 3" key="1">
    <citation type="journal article" date="2018" name="Nat. Ecol. Evol.">
        <title>Shark genomes provide insights into elasmobranch evolution and the origin of vertebrates.</title>
        <authorList>
            <person name="Hara Y"/>
            <person name="Yamaguchi K"/>
            <person name="Onimaru K"/>
            <person name="Kadota M"/>
            <person name="Koyanagi M"/>
            <person name="Keeley SD"/>
            <person name="Tatsumi K"/>
            <person name="Tanaka K"/>
            <person name="Motone F"/>
            <person name="Kageyama Y"/>
            <person name="Nozu R"/>
            <person name="Adachi N"/>
            <person name="Nishimura O"/>
            <person name="Nakagawa R"/>
            <person name="Tanegashima C"/>
            <person name="Kiyatake I"/>
            <person name="Matsumoto R"/>
            <person name="Murakumo K"/>
            <person name="Nishida K"/>
            <person name="Terakita A"/>
            <person name="Kuratani S"/>
            <person name="Sato K"/>
            <person name="Hyodo S Kuraku.S."/>
        </authorList>
    </citation>
    <scope>NUCLEOTIDE SEQUENCE [LARGE SCALE GENOMIC DNA]</scope>
</reference>
<accession>A0A401NIR6</accession>
<dbReference type="EMBL" id="BFAA01003711">
    <property type="protein sequence ID" value="GCB60758.1"/>
    <property type="molecule type" value="Genomic_DNA"/>
</dbReference>